<gene>
    <name evidence="3" type="ORF">CLV93_11154</name>
    <name evidence="2" type="ORF">JCM18694_24410</name>
</gene>
<accession>A0A2P8C812</accession>
<evidence type="ECO:0000256" key="1">
    <source>
        <dbReference type="ARBA" id="ARBA00022801"/>
    </source>
</evidence>
<name>A0A2P8C812_9BACT</name>
<comment type="caution">
    <text evidence="3">The sequence shown here is derived from an EMBL/GenBank/DDBJ whole genome shotgun (WGS) entry which is preliminary data.</text>
</comment>
<dbReference type="PANTHER" id="PTHR31377:SF0">
    <property type="entry name" value="AGMATINE DEIMINASE-RELATED"/>
    <property type="match status" value="1"/>
</dbReference>
<dbReference type="Pfam" id="PF04371">
    <property type="entry name" value="PAD_porph"/>
    <property type="match status" value="1"/>
</dbReference>
<dbReference type="SUPFAM" id="SSF55909">
    <property type="entry name" value="Pentein"/>
    <property type="match status" value="1"/>
</dbReference>
<reference evidence="3 4" key="1">
    <citation type="submission" date="2018-03" db="EMBL/GenBank/DDBJ databases">
        <title>Genomic Encyclopedia of Archaeal and Bacterial Type Strains, Phase II (KMG-II): from individual species to whole genera.</title>
        <authorList>
            <person name="Goeker M."/>
        </authorList>
    </citation>
    <scope>NUCLEOTIDE SEQUENCE [LARGE SCALE GENOMIC DNA]</scope>
    <source>
        <strain evidence="3 4">DSM 27267</strain>
    </source>
</reference>
<dbReference type="AlphaFoldDB" id="A0A2P8C812"/>
<dbReference type="GO" id="GO:0009446">
    <property type="term" value="P:putrescine biosynthetic process"/>
    <property type="evidence" value="ECO:0007669"/>
    <property type="project" value="InterPro"/>
</dbReference>
<evidence type="ECO:0000313" key="4">
    <source>
        <dbReference type="Proteomes" id="UP000240621"/>
    </source>
</evidence>
<organism evidence="3 4">
    <name type="scientific">Prolixibacter denitrificans</name>
    <dbReference type="NCBI Taxonomy" id="1541063"/>
    <lineage>
        <taxon>Bacteria</taxon>
        <taxon>Pseudomonadati</taxon>
        <taxon>Bacteroidota</taxon>
        <taxon>Bacteroidia</taxon>
        <taxon>Marinilabiliales</taxon>
        <taxon>Prolixibacteraceae</taxon>
        <taxon>Prolixibacter</taxon>
    </lineage>
</organism>
<dbReference type="EMBL" id="BLAU01000001">
    <property type="protein sequence ID" value="GET22195.1"/>
    <property type="molecule type" value="Genomic_DNA"/>
</dbReference>
<dbReference type="GO" id="GO:0004668">
    <property type="term" value="F:protein-arginine deiminase activity"/>
    <property type="evidence" value="ECO:0007669"/>
    <property type="project" value="InterPro"/>
</dbReference>
<reference evidence="2 5" key="2">
    <citation type="submission" date="2019-10" db="EMBL/GenBank/DDBJ databases">
        <title>Prolixibacter strains distinguished by the presence of nitrate reductase genes were adept at nitrate-dependent anaerobic corrosion of metallic iron and carbon steel.</title>
        <authorList>
            <person name="Iino T."/>
            <person name="Shono N."/>
            <person name="Ito K."/>
            <person name="Nakamura R."/>
            <person name="Sueoka K."/>
            <person name="Harayama S."/>
            <person name="Ohkuma M."/>
        </authorList>
    </citation>
    <scope>NUCLEOTIDE SEQUENCE [LARGE SCALE GENOMIC DNA]</scope>
    <source>
        <strain evidence="2 5">MIC1-1</strain>
    </source>
</reference>
<evidence type="ECO:0000313" key="3">
    <source>
        <dbReference type="EMBL" id="PSK81077.1"/>
    </source>
</evidence>
<evidence type="ECO:0000313" key="5">
    <source>
        <dbReference type="Proteomes" id="UP000396862"/>
    </source>
</evidence>
<dbReference type="Proteomes" id="UP000396862">
    <property type="component" value="Unassembled WGS sequence"/>
</dbReference>
<evidence type="ECO:0000313" key="2">
    <source>
        <dbReference type="EMBL" id="GET22195.1"/>
    </source>
</evidence>
<dbReference type="GO" id="GO:0047632">
    <property type="term" value="F:agmatine deiminase activity"/>
    <property type="evidence" value="ECO:0007669"/>
    <property type="project" value="TreeGrafter"/>
</dbReference>
<dbReference type="InterPro" id="IPR007466">
    <property type="entry name" value="Peptidyl-Arg-deiminase_porph"/>
</dbReference>
<sequence length="344" mass="38817">MMKASANTFLPAEWYPQSGVMLTWPHAGTDWSEMLDEVEESFIAIANEIARREQLVIVCQNGTKLKEKLAGINLGNVHFYEVPSNDTWARDHGPITVFRDGAPILYDFRFNGWGQKFPSNHDNQITRRLFSKEAFSANAGYANFLEFVLEGGAIESDSEGNVLTTAECLLSPNRNEHMNKKEIEHLLKEIFGLKRVLWLNNGYLAGDDTDSHVDTLARFCDAETIAYVKCTDPEDEHFDALQRMEDELKAFTTLDGKPYRLLALPMADAVYDDGDRLPATYANFLIMNNAVLLPFYGTEKDEEAQKILQDAFPAREIIGINCLPLIKQHGSLHCVTMQFPEGVL</sequence>
<protein>
    <submittedName>
        <fullName evidence="3">Agmatine/peptidylarginine deiminase</fullName>
    </submittedName>
</protein>
<dbReference type="Gene3D" id="3.75.10.10">
    <property type="entry name" value="L-arginine/glycine Amidinotransferase, Chain A"/>
    <property type="match status" value="1"/>
</dbReference>
<dbReference type="Proteomes" id="UP000240621">
    <property type="component" value="Unassembled WGS sequence"/>
</dbReference>
<dbReference type="EMBL" id="PYGC01000011">
    <property type="protein sequence ID" value="PSK81077.1"/>
    <property type="molecule type" value="Genomic_DNA"/>
</dbReference>
<dbReference type="RefSeq" id="WP_211297886.1">
    <property type="nucleotide sequence ID" value="NZ_BLAU01000001.1"/>
</dbReference>
<dbReference type="PANTHER" id="PTHR31377">
    <property type="entry name" value="AGMATINE DEIMINASE-RELATED"/>
    <property type="match status" value="1"/>
</dbReference>
<keyword evidence="5" id="KW-1185">Reference proteome</keyword>
<keyword evidence="1" id="KW-0378">Hydrolase</keyword>
<proteinExistence type="predicted"/>